<accession>A0A9E2NN08</accession>
<dbReference type="AlphaFoldDB" id="A0A9E2NN08"/>
<evidence type="ECO:0000313" key="1">
    <source>
        <dbReference type="EMBL" id="MBU3813525.1"/>
    </source>
</evidence>
<name>A0A9E2NN08_9BACE</name>
<protein>
    <submittedName>
        <fullName evidence="1">Uncharacterized protein</fullName>
    </submittedName>
</protein>
<reference evidence="1" key="1">
    <citation type="journal article" date="2021" name="PeerJ">
        <title>Extensive microbial diversity within the chicken gut microbiome revealed by metagenomics and culture.</title>
        <authorList>
            <person name="Gilroy R."/>
            <person name="Ravi A."/>
            <person name="Getino M."/>
            <person name="Pursley I."/>
            <person name="Horton D.L."/>
            <person name="Alikhan N.F."/>
            <person name="Baker D."/>
            <person name="Gharbi K."/>
            <person name="Hall N."/>
            <person name="Watson M."/>
            <person name="Adriaenssens E.M."/>
            <person name="Foster-Nyarko E."/>
            <person name="Jarju S."/>
            <person name="Secka A."/>
            <person name="Antonio M."/>
            <person name="Oren A."/>
            <person name="Chaudhuri R.R."/>
            <person name="La Ragione R."/>
            <person name="Hildebrand F."/>
            <person name="Pallen M.J."/>
        </authorList>
    </citation>
    <scope>NUCLEOTIDE SEQUENCE</scope>
    <source>
        <strain evidence="1">B3-3758</strain>
    </source>
</reference>
<proteinExistence type="predicted"/>
<gene>
    <name evidence="1" type="ORF">H9791_03330</name>
</gene>
<evidence type="ECO:0000313" key="2">
    <source>
        <dbReference type="Proteomes" id="UP000824236"/>
    </source>
</evidence>
<organism evidence="1 2">
    <name type="scientific">Candidatus Bacteroides intestinipullorum</name>
    <dbReference type="NCBI Taxonomy" id="2838471"/>
    <lineage>
        <taxon>Bacteria</taxon>
        <taxon>Pseudomonadati</taxon>
        <taxon>Bacteroidota</taxon>
        <taxon>Bacteroidia</taxon>
        <taxon>Bacteroidales</taxon>
        <taxon>Bacteroidaceae</taxon>
        <taxon>Bacteroides</taxon>
    </lineage>
</organism>
<dbReference type="EMBL" id="JAHLFO010000040">
    <property type="protein sequence ID" value="MBU3813525.1"/>
    <property type="molecule type" value="Genomic_DNA"/>
</dbReference>
<sequence length="112" mass="12965">MKKRIRKTGEIVDVIAWYNLMGAERDRYDSVSYIDSKGNECVKVEGLNLAWDFEDVEEVLSTDIDWEQRRYKIAKEVFASIYDFTIDRINFAKYAVDAADALIAELKKGGEK</sequence>
<comment type="caution">
    <text evidence="1">The sequence shown here is derived from an EMBL/GenBank/DDBJ whole genome shotgun (WGS) entry which is preliminary data.</text>
</comment>
<reference evidence="1" key="2">
    <citation type="submission" date="2021-04" db="EMBL/GenBank/DDBJ databases">
        <authorList>
            <person name="Gilroy R."/>
        </authorList>
    </citation>
    <scope>NUCLEOTIDE SEQUENCE</scope>
    <source>
        <strain evidence="1">B3-3758</strain>
    </source>
</reference>
<dbReference type="Proteomes" id="UP000824236">
    <property type="component" value="Unassembled WGS sequence"/>
</dbReference>